<sequence length="185" mass="21218">MARHQADGRWYPARITSVAGSAENPVYSILYTKHRTTDVVTASDLRPRQQHANAQAGMAGEASGLTTTATMAMASTKPKNTGALRPMTNDERERERERKRVRKEKKLEREAAKNMEHDRKQSSWQKFQAKAVKKKYGVAGDRSMFKTPDDPYAKSTYNWFCTITHTLFFFLAWNEWQSDRLEVAV</sequence>
<evidence type="ECO:0000256" key="1">
    <source>
        <dbReference type="SAM" id="MobiDB-lite"/>
    </source>
</evidence>
<dbReference type="AlphaFoldDB" id="A8Q752"/>
<reference evidence="3 4" key="1">
    <citation type="journal article" date="2007" name="Proc. Natl. Acad. Sci. U.S.A.">
        <title>Dandruff-associated Malassezia genomes reveal convergent and divergent virulence traits shared with plant and human fungal pathogens.</title>
        <authorList>
            <person name="Xu J."/>
            <person name="Saunders C.W."/>
            <person name="Hu P."/>
            <person name="Grant R.A."/>
            <person name="Boekhout T."/>
            <person name="Kuramae E.E."/>
            <person name="Kronstad J.W."/>
            <person name="Deangelis Y.M."/>
            <person name="Reeder N.L."/>
            <person name="Johnstone K.R."/>
            <person name="Leland M."/>
            <person name="Fieno A.M."/>
            <person name="Begley W.M."/>
            <person name="Sun Y."/>
            <person name="Lacey M.P."/>
            <person name="Chaudhary T."/>
            <person name="Keough T."/>
            <person name="Chu L."/>
            <person name="Sears R."/>
            <person name="Yuan B."/>
            <person name="Dawson T.L.Jr."/>
        </authorList>
    </citation>
    <scope>NUCLEOTIDE SEQUENCE [LARGE SCALE GENOMIC DNA]</scope>
    <source>
        <strain evidence="4">ATCC MYA-4612 / CBS 7966</strain>
    </source>
</reference>
<accession>A8Q752</accession>
<name>A8Q752_MALGO</name>
<protein>
    <recommendedName>
        <fullName evidence="2">Tudor domain-containing protein</fullName>
    </recommendedName>
</protein>
<feature type="region of interest" description="Disordered" evidence="1">
    <location>
        <begin position="78"/>
        <end position="124"/>
    </location>
</feature>
<dbReference type="OrthoDB" id="79171at2759"/>
<dbReference type="Gene3D" id="2.30.30.140">
    <property type="match status" value="1"/>
</dbReference>
<feature type="domain" description="Tudor" evidence="2">
    <location>
        <begin position="1"/>
        <end position="55"/>
    </location>
</feature>
<evidence type="ECO:0000313" key="4">
    <source>
        <dbReference type="Proteomes" id="UP000008837"/>
    </source>
</evidence>
<dbReference type="RefSeq" id="XP_001729760.1">
    <property type="nucleotide sequence ID" value="XM_001729708.1"/>
</dbReference>
<dbReference type="InterPro" id="IPR002999">
    <property type="entry name" value="Tudor"/>
</dbReference>
<dbReference type="GeneID" id="5854066"/>
<comment type="caution">
    <text evidence="3">The sequence shown here is derived from an EMBL/GenBank/DDBJ whole genome shotgun (WGS) entry which is preliminary data.</text>
</comment>
<dbReference type="PROSITE" id="PS50304">
    <property type="entry name" value="TUDOR"/>
    <property type="match status" value="1"/>
</dbReference>
<evidence type="ECO:0000313" key="3">
    <source>
        <dbReference type="EMBL" id="EDP42546.1"/>
    </source>
</evidence>
<dbReference type="VEuPathDB" id="FungiDB:MGL_3304"/>
<dbReference type="STRING" id="425265.A8Q752"/>
<dbReference type="Proteomes" id="UP000008837">
    <property type="component" value="Unassembled WGS sequence"/>
</dbReference>
<dbReference type="EMBL" id="AAYY01000011">
    <property type="protein sequence ID" value="EDP42546.1"/>
    <property type="molecule type" value="Genomic_DNA"/>
</dbReference>
<feature type="compositionally biased region" description="Basic and acidic residues" evidence="1">
    <location>
        <begin position="88"/>
        <end position="98"/>
    </location>
</feature>
<feature type="compositionally biased region" description="Basic and acidic residues" evidence="1">
    <location>
        <begin position="105"/>
        <end position="121"/>
    </location>
</feature>
<proteinExistence type="predicted"/>
<keyword evidence="4" id="KW-1185">Reference proteome</keyword>
<gene>
    <name evidence="3" type="ORF">MGL_3304</name>
</gene>
<organism evidence="3 4">
    <name type="scientific">Malassezia globosa (strain ATCC MYA-4612 / CBS 7966)</name>
    <name type="common">Dandruff-associated fungus</name>
    <dbReference type="NCBI Taxonomy" id="425265"/>
    <lineage>
        <taxon>Eukaryota</taxon>
        <taxon>Fungi</taxon>
        <taxon>Dikarya</taxon>
        <taxon>Basidiomycota</taxon>
        <taxon>Ustilaginomycotina</taxon>
        <taxon>Malasseziomycetes</taxon>
        <taxon>Malasseziales</taxon>
        <taxon>Malasseziaceae</taxon>
        <taxon>Malassezia</taxon>
    </lineage>
</organism>
<evidence type="ECO:0000259" key="2">
    <source>
        <dbReference type="PROSITE" id="PS50304"/>
    </source>
</evidence>
<dbReference type="KEGG" id="mgl:MGL_3304"/>
<dbReference type="SUPFAM" id="SSF63748">
    <property type="entry name" value="Tudor/PWWP/MBT"/>
    <property type="match status" value="1"/>
</dbReference>
<dbReference type="InParanoid" id="A8Q752"/>